<proteinExistence type="predicted"/>
<dbReference type="Gene3D" id="1.20.5.190">
    <property type="match status" value="1"/>
</dbReference>
<name>A0AAD1U7J1_EUPCR</name>
<evidence type="ECO:0000256" key="1">
    <source>
        <dbReference type="SAM" id="MobiDB-lite"/>
    </source>
</evidence>
<dbReference type="PROSITE" id="PS50096">
    <property type="entry name" value="IQ"/>
    <property type="match status" value="2"/>
</dbReference>
<comment type="caution">
    <text evidence="2">The sequence shown here is derived from an EMBL/GenBank/DDBJ whole genome shotgun (WGS) entry which is preliminary data.</text>
</comment>
<evidence type="ECO:0000313" key="3">
    <source>
        <dbReference type="Proteomes" id="UP001295684"/>
    </source>
</evidence>
<evidence type="ECO:0000313" key="2">
    <source>
        <dbReference type="EMBL" id="CAI2363775.1"/>
    </source>
</evidence>
<protein>
    <submittedName>
        <fullName evidence="2">Uncharacterized protein</fullName>
    </submittedName>
</protein>
<gene>
    <name evidence="2" type="ORF">ECRASSUSDP1_LOCUS5114</name>
</gene>
<accession>A0AAD1U7J1</accession>
<dbReference type="EMBL" id="CAMPGE010004926">
    <property type="protein sequence ID" value="CAI2363775.1"/>
    <property type="molecule type" value="Genomic_DNA"/>
</dbReference>
<dbReference type="Proteomes" id="UP001295684">
    <property type="component" value="Unassembled WGS sequence"/>
</dbReference>
<dbReference type="AlphaFoldDB" id="A0AAD1U7J1"/>
<reference evidence="2" key="1">
    <citation type="submission" date="2023-07" db="EMBL/GenBank/DDBJ databases">
        <authorList>
            <consortium name="AG Swart"/>
            <person name="Singh M."/>
            <person name="Singh A."/>
            <person name="Seah K."/>
            <person name="Emmerich C."/>
        </authorList>
    </citation>
    <scope>NUCLEOTIDE SEQUENCE</scope>
    <source>
        <strain evidence="2">DP1</strain>
    </source>
</reference>
<sequence length="444" mass="53349">MNQSNRLTSDNASRRLKPSNKYIDYFGTQTSFYKTKGDHFKPNLKLSSDFGLLSQSNFYSQETFTKVYHNQEIHSLKHRHKWLKQRKSKYQLTKKNGNSGFSLRNSVRCPLPCIKTPSPINIFSERLGTRGESSLTRFKKYAKPTRHRNYKRKKLHNHKSNLELIKSCELSQDYSKHAFSPQRLKKREMSISKAILQHEQLKLINQSMDSKINMAKRFMKKYSIKLTEKELYSLKINEITKRLIKRKIKKVTNEMAIRIQKVFRGFLGRKIYKKKKYILDHTVRKLQKCWRYYRIFTLVPKTLRFRKRRALIRIQKFLRGYRDYKKIKEQLSERRMENNFEYFSKMREKIEEDSAIFIQYRSKKFLNDMKKRKELSVITMLRKKSKVPRMSGKKSGMPLMHGNTLMNSPLKEDRLKVTHKKNSKSKKIKRRRISAKKVTVLSFN</sequence>
<dbReference type="InterPro" id="IPR000048">
    <property type="entry name" value="IQ_motif_EF-hand-BS"/>
</dbReference>
<dbReference type="Pfam" id="PF00612">
    <property type="entry name" value="IQ"/>
    <property type="match status" value="1"/>
</dbReference>
<dbReference type="SMART" id="SM00015">
    <property type="entry name" value="IQ"/>
    <property type="match status" value="2"/>
</dbReference>
<feature type="region of interest" description="Disordered" evidence="1">
    <location>
        <begin position="386"/>
        <end position="406"/>
    </location>
</feature>
<keyword evidence="3" id="KW-1185">Reference proteome</keyword>
<organism evidence="2 3">
    <name type="scientific">Euplotes crassus</name>
    <dbReference type="NCBI Taxonomy" id="5936"/>
    <lineage>
        <taxon>Eukaryota</taxon>
        <taxon>Sar</taxon>
        <taxon>Alveolata</taxon>
        <taxon>Ciliophora</taxon>
        <taxon>Intramacronucleata</taxon>
        <taxon>Spirotrichea</taxon>
        <taxon>Hypotrichia</taxon>
        <taxon>Euplotida</taxon>
        <taxon>Euplotidae</taxon>
        <taxon>Moneuplotes</taxon>
    </lineage>
</organism>